<gene>
    <name evidence="3" type="ORF">SDC9_34867</name>
</gene>
<comment type="caution">
    <text evidence="3">The sequence shown here is derived from an EMBL/GenBank/DDBJ whole genome shotgun (WGS) entry which is preliminary data.</text>
</comment>
<evidence type="ECO:0000259" key="2">
    <source>
        <dbReference type="Pfam" id="PF14848"/>
    </source>
</evidence>
<dbReference type="Gene3D" id="2.70.50.70">
    <property type="match status" value="1"/>
</dbReference>
<feature type="domain" description="DUF4469" evidence="1">
    <location>
        <begin position="130"/>
        <end position="216"/>
    </location>
</feature>
<dbReference type="EMBL" id="VSSQ01000266">
    <property type="protein sequence ID" value="MPL88838.1"/>
    <property type="molecule type" value="Genomic_DNA"/>
</dbReference>
<proteinExistence type="predicted"/>
<sequence>MFMIKYALAKNQLAKNKPNYIANVSCMDYKTYNDLLDIMVEEGSGITRPQAIAVMERLIQSVNRLLEEGCTVNTPLFKVRPTIKGVFETEDDYFDPKKQKISYTMCAGQRLKPVTANIVLKKVKSTLPEIKTYFDGVSQKTNNIITPGGNAIIKGENLQFDPEDPEQGVFFCDVHHPKKAIRALSFTKYSFNQTIFTNPRLEPGNYILRLKTSNSDKSIKCSGTLKQVLTVVE</sequence>
<reference evidence="3" key="1">
    <citation type="submission" date="2019-08" db="EMBL/GenBank/DDBJ databases">
        <authorList>
            <person name="Kucharzyk K."/>
            <person name="Murdoch R.W."/>
            <person name="Higgins S."/>
            <person name="Loffler F."/>
        </authorList>
    </citation>
    <scope>NUCLEOTIDE SEQUENCE</scope>
</reference>
<organism evidence="3">
    <name type="scientific">bioreactor metagenome</name>
    <dbReference type="NCBI Taxonomy" id="1076179"/>
    <lineage>
        <taxon>unclassified sequences</taxon>
        <taxon>metagenomes</taxon>
        <taxon>ecological metagenomes</taxon>
    </lineage>
</organism>
<feature type="domain" description="Bvu-2165-like IHF-HU-like DNA-binding" evidence="2">
    <location>
        <begin position="3"/>
        <end position="122"/>
    </location>
</feature>
<name>A0A644VBY1_9ZZZZ</name>
<dbReference type="Pfam" id="PF14734">
    <property type="entry name" value="DUF4469"/>
    <property type="match status" value="1"/>
</dbReference>
<evidence type="ECO:0000259" key="1">
    <source>
        <dbReference type="Pfam" id="PF14734"/>
    </source>
</evidence>
<dbReference type="AlphaFoldDB" id="A0A644VBY1"/>
<dbReference type="InterPro" id="IPR027824">
    <property type="entry name" value="DUF4469"/>
</dbReference>
<accession>A0A644VBY1</accession>
<evidence type="ECO:0000313" key="3">
    <source>
        <dbReference type="EMBL" id="MPL88838.1"/>
    </source>
</evidence>
<dbReference type="InterPro" id="IPR049893">
    <property type="entry name" value="Bvu_2165-like_IHF-HU-DNA_bdg"/>
</dbReference>
<protein>
    <submittedName>
        <fullName evidence="3">Uncharacterized protein</fullName>
    </submittedName>
</protein>
<dbReference type="Pfam" id="PF14848">
    <property type="entry name" value="HU-DNA_bdg"/>
    <property type="match status" value="1"/>
</dbReference>